<dbReference type="InterPro" id="IPR050109">
    <property type="entry name" value="HTH-type_TetR-like_transc_reg"/>
</dbReference>
<evidence type="ECO:0000313" key="7">
    <source>
        <dbReference type="Proteomes" id="UP000321261"/>
    </source>
</evidence>
<reference evidence="6 7" key="1">
    <citation type="submission" date="2019-06" db="EMBL/GenBank/DDBJ databases">
        <title>Sequencing the genomes of 1000 actinobacteria strains.</title>
        <authorList>
            <person name="Klenk H.-P."/>
        </authorList>
    </citation>
    <scope>NUCLEOTIDE SEQUENCE [LARGE SCALE GENOMIC DNA]</scope>
    <source>
        <strain evidence="6 7">DSM 45671</strain>
    </source>
</reference>
<evidence type="ECO:0000259" key="5">
    <source>
        <dbReference type="PROSITE" id="PS50977"/>
    </source>
</evidence>
<keyword evidence="3" id="KW-0804">Transcription</keyword>
<evidence type="ECO:0000256" key="4">
    <source>
        <dbReference type="PROSITE-ProRule" id="PRU00335"/>
    </source>
</evidence>
<dbReference type="PANTHER" id="PTHR30055:SF234">
    <property type="entry name" value="HTH-TYPE TRANSCRIPTIONAL REGULATOR BETI"/>
    <property type="match status" value="1"/>
</dbReference>
<dbReference type="InterPro" id="IPR009057">
    <property type="entry name" value="Homeodomain-like_sf"/>
</dbReference>
<dbReference type="PRINTS" id="PR00455">
    <property type="entry name" value="HTHTETR"/>
</dbReference>
<evidence type="ECO:0000313" key="6">
    <source>
        <dbReference type="EMBL" id="TWF79451.1"/>
    </source>
</evidence>
<dbReference type="OrthoDB" id="8701707at2"/>
<keyword evidence="1" id="KW-0805">Transcription regulation</keyword>
<dbReference type="SUPFAM" id="SSF46689">
    <property type="entry name" value="Homeodomain-like"/>
    <property type="match status" value="1"/>
</dbReference>
<dbReference type="Proteomes" id="UP000321261">
    <property type="component" value="Unassembled WGS sequence"/>
</dbReference>
<dbReference type="InterPro" id="IPR036271">
    <property type="entry name" value="Tet_transcr_reg_TetR-rel_C_sf"/>
</dbReference>
<evidence type="ECO:0000256" key="3">
    <source>
        <dbReference type="ARBA" id="ARBA00023163"/>
    </source>
</evidence>
<evidence type="ECO:0000256" key="1">
    <source>
        <dbReference type="ARBA" id="ARBA00023015"/>
    </source>
</evidence>
<comment type="caution">
    <text evidence="6">The sequence shown here is derived from an EMBL/GenBank/DDBJ whole genome shotgun (WGS) entry which is preliminary data.</text>
</comment>
<evidence type="ECO:0000256" key="2">
    <source>
        <dbReference type="ARBA" id="ARBA00023125"/>
    </source>
</evidence>
<organism evidence="6 7">
    <name type="scientific">Pseudonocardia hierapolitana</name>
    <dbReference type="NCBI Taxonomy" id="1128676"/>
    <lineage>
        <taxon>Bacteria</taxon>
        <taxon>Bacillati</taxon>
        <taxon>Actinomycetota</taxon>
        <taxon>Actinomycetes</taxon>
        <taxon>Pseudonocardiales</taxon>
        <taxon>Pseudonocardiaceae</taxon>
        <taxon>Pseudonocardia</taxon>
    </lineage>
</organism>
<keyword evidence="2 4" id="KW-0238">DNA-binding</keyword>
<dbReference type="Gene3D" id="1.10.10.60">
    <property type="entry name" value="Homeodomain-like"/>
    <property type="match status" value="1"/>
</dbReference>
<dbReference type="Gene3D" id="1.10.357.10">
    <property type="entry name" value="Tetracycline Repressor, domain 2"/>
    <property type="match status" value="1"/>
</dbReference>
<dbReference type="EMBL" id="VIWU01000001">
    <property type="protein sequence ID" value="TWF79451.1"/>
    <property type="molecule type" value="Genomic_DNA"/>
</dbReference>
<dbReference type="AlphaFoldDB" id="A0A561SX89"/>
<proteinExistence type="predicted"/>
<dbReference type="SUPFAM" id="SSF48498">
    <property type="entry name" value="Tetracyclin repressor-like, C-terminal domain"/>
    <property type="match status" value="1"/>
</dbReference>
<keyword evidence="7" id="KW-1185">Reference proteome</keyword>
<dbReference type="PANTHER" id="PTHR30055">
    <property type="entry name" value="HTH-TYPE TRANSCRIPTIONAL REGULATOR RUTR"/>
    <property type="match status" value="1"/>
</dbReference>
<feature type="domain" description="HTH tetR-type" evidence="5">
    <location>
        <begin position="3"/>
        <end position="63"/>
    </location>
</feature>
<feature type="DNA-binding region" description="H-T-H motif" evidence="4">
    <location>
        <begin position="26"/>
        <end position="45"/>
    </location>
</feature>
<accession>A0A561SX89</accession>
<gene>
    <name evidence="6" type="ORF">FHX44_115384</name>
</gene>
<dbReference type="PROSITE" id="PS50977">
    <property type="entry name" value="HTH_TETR_2"/>
    <property type="match status" value="1"/>
</dbReference>
<dbReference type="Pfam" id="PF00440">
    <property type="entry name" value="TetR_N"/>
    <property type="match status" value="1"/>
</dbReference>
<sequence>MRAATQEKVQAAAITLFARHGFAATNMRDIAREAGISTGLIYRHYATKDELFAALAAQATDGLRGVAELFRSEGSPAALLGGFAREFVDDIARVQGSAEFMLIMNQAFVSRRRSAQIDALLDQHLALVDATVALIRRGQQLGEFRPGDATELATCWFAAVSGLATLKAALGDRFAAPHPSTLTGFLTREHR</sequence>
<dbReference type="InterPro" id="IPR001647">
    <property type="entry name" value="HTH_TetR"/>
</dbReference>
<dbReference type="GO" id="GO:0000976">
    <property type="term" value="F:transcription cis-regulatory region binding"/>
    <property type="evidence" value="ECO:0007669"/>
    <property type="project" value="TreeGrafter"/>
</dbReference>
<name>A0A561SX89_9PSEU</name>
<dbReference type="GO" id="GO:0003700">
    <property type="term" value="F:DNA-binding transcription factor activity"/>
    <property type="evidence" value="ECO:0007669"/>
    <property type="project" value="TreeGrafter"/>
</dbReference>
<protein>
    <submittedName>
        <fullName evidence="6">TetR family transcriptional regulator</fullName>
    </submittedName>
</protein>